<proteinExistence type="predicted"/>
<dbReference type="EMBL" id="UINC01192849">
    <property type="protein sequence ID" value="SVE08191.1"/>
    <property type="molecule type" value="Genomic_DNA"/>
</dbReference>
<accession>A0A383AKU3</accession>
<protein>
    <submittedName>
        <fullName evidence="1">Uncharacterized protein</fullName>
    </submittedName>
</protein>
<gene>
    <name evidence="1" type="ORF">METZ01_LOCUS461045</name>
</gene>
<dbReference type="AlphaFoldDB" id="A0A383AKU3"/>
<organism evidence="1">
    <name type="scientific">marine metagenome</name>
    <dbReference type="NCBI Taxonomy" id="408172"/>
    <lineage>
        <taxon>unclassified sequences</taxon>
        <taxon>metagenomes</taxon>
        <taxon>ecological metagenomes</taxon>
    </lineage>
</organism>
<sequence length="36" mass="4354">RVKDDLIKKDERTYKLVIKETDRLLAMFKTSQNNEN</sequence>
<name>A0A383AKU3_9ZZZZ</name>
<feature type="non-terminal residue" evidence="1">
    <location>
        <position position="1"/>
    </location>
</feature>
<evidence type="ECO:0000313" key="1">
    <source>
        <dbReference type="EMBL" id="SVE08191.1"/>
    </source>
</evidence>
<reference evidence="1" key="1">
    <citation type="submission" date="2018-05" db="EMBL/GenBank/DDBJ databases">
        <authorList>
            <person name="Lanie J.A."/>
            <person name="Ng W.-L."/>
            <person name="Kazmierczak K.M."/>
            <person name="Andrzejewski T.M."/>
            <person name="Davidsen T.M."/>
            <person name="Wayne K.J."/>
            <person name="Tettelin H."/>
            <person name="Glass J.I."/>
            <person name="Rusch D."/>
            <person name="Podicherti R."/>
            <person name="Tsui H.-C.T."/>
            <person name="Winkler M.E."/>
        </authorList>
    </citation>
    <scope>NUCLEOTIDE SEQUENCE</scope>
</reference>